<dbReference type="AlphaFoldDB" id="E6YZT4"/>
<dbReference type="EMBL" id="FN645509">
    <property type="protein sequence ID" value="CBI82372.1"/>
    <property type="molecule type" value="Genomic_DNA"/>
</dbReference>
<name>E6YZT4_BARSR</name>
<proteinExistence type="predicted"/>
<accession>E6YZT4</accession>
<sequence>MIFTLFLLAQAVTSMAACVKVVLTISLPYSIIKYLKLRRKAIIGRDLAIQMLKEINEKQKKVMEE</sequence>
<gene>
    <name evidence="1" type="ORF">B11C_40227</name>
</gene>
<protein>
    <submittedName>
        <fullName evidence="1">Uncharacterized protein</fullName>
    </submittedName>
</protein>
<evidence type="ECO:0000313" key="1">
    <source>
        <dbReference type="EMBL" id="CBI82372.1"/>
    </source>
</evidence>
<reference evidence="1" key="1">
    <citation type="journal article" date="2011" name="PLoS Genet.">
        <title>Parallel evolution of a type IV secretion system in radiating lineages of the host-restricted bacterial pathogen Bartonella.</title>
        <authorList>
            <person name="Engel P."/>
            <person name="Salzburger W."/>
            <person name="Liesch M."/>
            <person name="Chang C.C."/>
            <person name="Maruyama S."/>
            <person name="Lanz C."/>
            <person name="Calteau A."/>
            <person name="Lajus A."/>
            <person name="Medigue C."/>
            <person name="Schuster S.C."/>
            <person name="Dehio C."/>
        </authorList>
    </citation>
    <scope>NUCLEOTIDE SEQUENCE</scope>
    <source>
        <strain evidence="1">R1</strain>
    </source>
</reference>
<organism evidence="1">
    <name type="scientific">Bartonella schoenbuchensis (strain DSM 13525 / NCTC 13165 / R1)</name>
    <dbReference type="NCBI Taxonomy" id="687861"/>
    <lineage>
        <taxon>Bacteria</taxon>
        <taxon>Pseudomonadati</taxon>
        <taxon>Pseudomonadota</taxon>
        <taxon>Alphaproteobacteria</taxon>
        <taxon>Hyphomicrobiales</taxon>
        <taxon>Bartonellaceae</taxon>
        <taxon>Bartonella</taxon>
    </lineage>
</organism>